<name>A0A4C1ZGG4_EUMVA</name>
<dbReference type="EMBL" id="BGZK01001894">
    <property type="protein sequence ID" value="GBP87921.1"/>
    <property type="molecule type" value="Genomic_DNA"/>
</dbReference>
<gene>
    <name evidence="1" type="ORF">EVAR_100216_1</name>
</gene>
<evidence type="ECO:0000313" key="2">
    <source>
        <dbReference type="Proteomes" id="UP000299102"/>
    </source>
</evidence>
<sequence>MNSVGAAPAAYLLLRRRSEARSRRTLRLLFDMAGKRYCARFISTEQGTKLCRSELPANDIMRSFNTPRPFLLRLRVPILRHCVAFVTNFTAAECSALYSKLHERVL</sequence>
<protein>
    <submittedName>
        <fullName evidence="1">Uncharacterized protein</fullName>
    </submittedName>
</protein>
<reference evidence="1 2" key="1">
    <citation type="journal article" date="2019" name="Commun. Biol.">
        <title>The bagworm genome reveals a unique fibroin gene that provides high tensile strength.</title>
        <authorList>
            <person name="Kono N."/>
            <person name="Nakamura H."/>
            <person name="Ohtoshi R."/>
            <person name="Tomita M."/>
            <person name="Numata K."/>
            <person name="Arakawa K."/>
        </authorList>
    </citation>
    <scope>NUCLEOTIDE SEQUENCE [LARGE SCALE GENOMIC DNA]</scope>
</reference>
<dbReference type="Proteomes" id="UP000299102">
    <property type="component" value="Unassembled WGS sequence"/>
</dbReference>
<organism evidence="1 2">
    <name type="scientific">Eumeta variegata</name>
    <name type="common">Bagworm moth</name>
    <name type="synonym">Eumeta japonica</name>
    <dbReference type="NCBI Taxonomy" id="151549"/>
    <lineage>
        <taxon>Eukaryota</taxon>
        <taxon>Metazoa</taxon>
        <taxon>Ecdysozoa</taxon>
        <taxon>Arthropoda</taxon>
        <taxon>Hexapoda</taxon>
        <taxon>Insecta</taxon>
        <taxon>Pterygota</taxon>
        <taxon>Neoptera</taxon>
        <taxon>Endopterygota</taxon>
        <taxon>Lepidoptera</taxon>
        <taxon>Glossata</taxon>
        <taxon>Ditrysia</taxon>
        <taxon>Tineoidea</taxon>
        <taxon>Psychidae</taxon>
        <taxon>Oiketicinae</taxon>
        <taxon>Eumeta</taxon>
    </lineage>
</organism>
<proteinExistence type="predicted"/>
<accession>A0A4C1ZGG4</accession>
<comment type="caution">
    <text evidence="1">The sequence shown here is derived from an EMBL/GenBank/DDBJ whole genome shotgun (WGS) entry which is preliminary data.</text>
</comment>
<keyword evidence="2" id="KW-1185">Reference proteome</keyword>
<dbReference type="AlphaFoldDB" id="A0A4C1ZGG4"/>
<evidence type="ECO:0000313" key="1">
    <source>
        <dbReference type="EMBL" id="GBP87921.1"/>
    </source>
</evidence>